<dbReference type="Proteomes" id="UP000297280">
    <property type="component" value="Unassembled WGS sequence"/>
</dbReference>
<name>A0A4Z1KW87_9HELO</name>
<dbReference type="InterPro" id="IPR036188">
    <property type="entry name" value="FAD/NAD-bd_sf"/>
</dbReference>
<protein>
    <recommendedName>
        <fullName evidence="4">FAD-binding domain-containing protein</fullName>
    </recommendedName>
</protein>
<evidence type="ECO:0000313" key="6">
    <source>
        <dbReference type="Proteomes" id="UP000297280"/>
    </source>
</evidence>
<evidence type="ECO:0000313" key="5">
    <source>
        <dbReference type="EMBL" id="TGO88771.1"/>
    </source>
</evidence>
<reference evidence="5 6" key="1">
    <citation type="submission" date="2017-12" db="EMBL/GenBank/DDBJ databases">
        <title>Comparative genomics of Botrytis spp.</title>
        <authorList>
            <person name="Valero-Jimenez C.A."/>
            <person name="Tapia P."/>
            <person name="Veloso J."/>
            <person name="Silva-Moreno E."/>
            <person name="Staats M."/>
            <person name="Valdes J.H."/>
            <person name="Van Kan J.A.L."/>
        </authorList>
    </citation>
    <scope>NUCLEOTIDE SEQUENCE [LARGE SCALE GENOMIC DNA]</scope>
    <source>
        <strain evidence="5 6">MUCL3349</strain>
    </source>
</reference>
<evidence type="ECO:0000256" key="3">
    <source>
        <dbReference type="ARBA" id="ARBA00023002"/>
    </source>
</evidence>
<evidence type="ECO:0000256" key="2">
    <source>
        <dbReference type="ARBA" id="ARBA00022827"/>
    </source>
</evidence>
<sequence length="97" mass="10990">MTTVGCSISLMTPPKANLLRIATGIPDLEIDIKSILPWEPSVRVADQLQHGNIFLAGDAAHQMPYREVRVQTLVLQTFIILLGNSHWYFKKKQARNY</sequence>
<dbReference type="InterPro" id="IPR002938">
    <property type="entry name" value="FAD-bd"/>
</dbReference>
<dbReference type="Pfam" id="PF01494">
    <property type="entry name" value="FAD_binding_3"/>
    <property type="match status" value="1"/>
</dbReference>
<keyword evidence="2" id="KW-0274">FAD</keyword>
<dbReference type="Gene3D" id="3.30.9.10">
    <property type="entry name" value="D-Amino Acid Oxidase, subunit A, domain 2"/>
    <property type="match status" value="1"/>
</dbReference>
<keyword evidence="1" id="KW-0285">Flavoprotein</keyword>
<gene>
    <name evidence="5" type="ORF">BPOR_0142g00040</name>
</gene>
<organism evidence="5 6">
    <name type="scientific">Botrytis porri</name>
    <dbReference type="NCBI Taxonomy" id="87229"/>
    <lineage>
        <taxon>Eukaryota</taxon>
        <taxon>Fungi</taxon>
        <taxon>Dikarya</taxon>
        <taxon>Ascomycota</taxon>
        <taxon>Pezizomycotina</taxon>
        <taxon>Leotiomycetes</taxon>
        <taxon>Helotiales</taxon>
        <taxon>Sclerotiniaceae</taxon>
        <taxon>Botrytis</taxon>
    </lineage>
</organism>
<feature type="domain" description="FAD-binding" evidence="4">
    <location>
        <begin position="17"/>
        <end position="64"/>
    </location>
</feature>
<dbReference type="Gene3D" id="3.50.50.60">
    <property type="entry name" value="FAD/NAD(P)-binding domain"/>
    <property type="match status" value="1"/>
</dbReference>
<proteinExistence type="predicted"/>
<dbReference type="EMBL" id="PQXO01000142">
    <property type="protein sequence ID" value="TGO88771.1"/>
    <property type="molecule type" value="Genomic_DNA"/>
</dbReference>
<evidence type="ECO:0000256" key="1">
    <source>
        <dbReference type="ARBA" id="ARBA00022630"/>
    </source>
</evidence>
<evidence type="ECO:0000259" key="4">
    <source>
        <dbReference type="Pfam" id="PF01494"/>
    </source>
</evidence>
<accession>A0A4Z1KW87</accession>
<dbReference type="GO" id="GO:0016491">
    <property type="term" value="F:oxidoreductase activity"/>
    <property type="evidence" value="ECO:0007669"/>
    <property type="project" value="UniProtKB-KW"/>
</dbReference>
<dbReference type="GO" id="GO:0071949">
    <property type="term" value="F:FAD binding"/>
    <property type="evidence" value="ECO:0007669"/>
    <property type="project" value="InterPro"/>
</dbReference>
<dbReference type="STRING" id="87229.A0A4Z1KW87"/>
<comment type="caution">
    <text evidence="5">The sequence shown here is derived from an EMBL/GenBank/DDBJ whole genome shotgun (WGS) entry which is preliminary data.</text>
</comment>
<keyword evidence="6" id="KW-1185">Reference proteome</keyword>
<dbReference type="AlphaFoldDB" id="A0A4Z1KW87"/>
<keyword evidence="3" id="KW-0560">Oxidoreductase</keyword>